<dbReference type="SUPFAM" id="SSF55816">
    <property type="entry name" value="5'-nucleotidase (syn. UDP-sugar hydrolase), C-terminal domain"/>
    <property type="match status" value="1"/>
</dbReference>
<dbReference type="SUPFAM" id="SSF56300">
    <property type="entry name" value="Metallo-dependent phosphatases"/>
    <property type="match status" value="1"/>
</dbReference>
<dbReference type="PRINTS" id="PR01607">
    <property type="entry name" value="APYRASEFAMLY"/>
</dbReference>
<name>A0A3B0YVL9_9ZZZZ</name>
<dbReference type="PANTHER" id="PTHR11575">
    <property type="entry name" value="5'-NUCLEOTIDASE-RELATED"/>
    <property type="match status" value="1"/>
</dbReference>
<evidence type="ECO:0000259" key="1">
    <source>
        <dbReference type="Pfam" id="PF02872"/>
    </source>
</evidence>
<proteinExistence type="predicted"/>
<dbReference type="EMBL" id="UOFN01000121">
    <property type="protein sequence ID" value="VAW79943.1"/>
    <property type="molecule type" value="Genomic_DNA"/>
</dbReference>
<dbReference type="GO" id="GO:0009166">
    <property type="term" value="P:nucleotide catabolic process"/>
    <property type="evidence" value="ECO:0007669"/>
    <property type="project" value="InterPro"/>
</dbReference>
<reference evidence="2" key="1">
    <citation type="submission" date="2018-06" db="EMBL/GenBank/DDBJ databases">
        <authorList>
            <person name="Zhirakovskaya E."/>
        </authorList>
    </citation>
    <scope>NUCLEOTIDE SEQUENCE</scope>
</reference>
<accession>A0A3B0YVL9</accession>
<evidence type="ECO:0000313" key="2">
    <source>
        <dbReference type="EMBL" id="VAW79943.1"/>
    </source>
</evidence>
<dbReference type="InterPro" id="IPR008334">
    <property type="entry name" value="5'-Nucleotdase_C"/>
</dbReference>
<dbReference type="InterPro" id="IPR036907">
    <property type="entry name" value="5'-Nucleotdase_C_sf"/>
</dbReference>
<gene>
    <name evidence="2" type="ORF">MNBD_GAMMA15-1510</name>
</gene>
<dbReference type="AlphaFoldDB" id="A0A3B0YVL9"/>
<organism evidence="2">
    <name type="scientific">hydrothermal vent metagenome</name>
    <dbReference type="NCBI Taxonomy" id="652676"/>
    <lineage>
        <taxon>unclassified sequences</taxon>
        <taxon>metagenomes</taxon>
        <taxon>ecological metagenomes</taxon>
    </lineage>
</organism>
<dbReference type="PANTHER" id="PTHR11575:SF24">
    <property type="entry name" value="5'-NUCLEOTIDASE"/>
    <property type="match status" value="1"/>
</dbReference>
<sequence length="731" mass="78669">MSNLLRKSRKTLRPYAIGLLSMTLASLALVPQAGADPKKEITIIHVSDVHGHMLPHDEDFAVAGNRENAGGVARLATGIRNIRERVGVENSLTFMVGDSTHGGAEVLFTLGNAIMPVFNAFGIDAFVMGNWDFAYGTRVTRSRYVDSLKGKIPMSKNNQTTLSSTIPACTGKASAADCNVIAANYPAIANNVYYFKENAVGAARKPNLDPSNRVFQPWVIRVANGVKVGYVGITSSRLPVQNPLFNLGLRFTKGYTELPGDIAAARTAGADIIVLATELGLGDNIQLAKEIKGIDVILSGDTHETIPDPIEIKNVFSGHKVIIIESGEDAYLGELKLVVKGNEIKDYAFTLHEMTDEVAEDTSDYFVTGGIKALVAENTKSFYDGPDFTCHTFGPGGFQFGKGHTLCTPLDEVAGYTEVKLERRDVIGDIMNNFIGDATLALGKNTGASISDDNAFAISNGFRFDIPVLGSGTPLDGPAGGVSNGAITVGEIYNFMPFTPAVSLVDFTGGLLRGRYEGFLEGVFDPHSFRHRGGWWMGFSDNMRFVMDLELSPTSVPLQTIGGRILSMELNGNPVDPSKIYTVVSCYPNGEGTDRQCRTSGGRNMRFPCGEFNPDQGIPSIVGLCEPLNTENIVDTSRKPAVLQVAPNDFWVPAQVLREHLKSNVITMAQFGPRRKNTETVPYNGCPGNPPALDQNCDGVPDSSYGEVQPAFGAGPTWLGRLLVGGDKDDH</sequence>
<dbReference type="GO" id="GO:0016787">
    <property type="term" value="F:hydrolase activity"/>
    <property type="evidence" value="ECO:0007669"/>
    <property type="project" value="InterPro"/>
</dbReference>
<dbReference type="Gene3D" id="3.60.21.10">
    <property type="match status" value="1"/>
</dbReference>
<feature type="domain" description="5'-Nucleotidase C-terminal" evidence="1">
    <location>
        <begin position="431"/>
        <end position="585"/>
    </location>
</feature>
<dbReference type="InterPro" id="IPR006179">
    <property type="entry name" value="5_nucleotidase/apyrase"/>
</dbReference>
<dbReference type="InterPro" id="IPR029052">
    <property type="entry name" value="Metallo-depent_PP-like"/>
</dbReference>
<dbReference type="GO" id="GO:0030288">
    <property type="term" value="C:outer membrane-bounded periplasmic space"/>
    <property type="evidence" value="ECO:0007669"/>
    <property type="project" value="TreeGrafter"/>
</dbReference>
<dbReference type="Pfam" id="PF02872">
    <property type="entry name" value="5_nucleotid_C"/>
    <property type="match status" value="1"/>
</dbReference>
<dbReference type="Gene3D" id="3.90.780.10">
    <property type="entry name" value="5'-Nucleotidase, C-terminal domain"/>
    <property type="match status" value="1"/>
</dbReference>
<protein>
    <recommendedName>
        <fullName evidence="1">5'-Nucleotidase C-terminal domain-containing protein</fullName>
    </recommendedName>
</protein>